<dbReference type="STRING" id="1945662.B0A89_11355"/>
<organism evidence="9 10">
    <name type="scientific">Paracoccus contaminans</name>
    <dbReference type="NCBI Taxonomy" id="1945662"/>
    <lineage>
        <taxon>Bacteria</taxon>
        <taxon>Pseudomonadati</taxon>
        <taxon>Pseudomonadota</taxon>
        <taxon>Alphaproteobacteria</taxon>
        <taxon>Rhodobacterales</taxon>
        <taxon>Paracoccaceae</taxon>
        <taxon>Paracoccus</taxon>
    </lineage>
</organism>
<gene>
    <name evidence="9" type="ORF">B0A89_11355</name>
</gene>
<keyword evidence="3" id="KW-0547">Nucleotide-binding</keyword>
<dbReference type="Pfam" id="PF08335">
    <property type="entry name" value="GlnD_UR_UTase"/>
    <property type="match status" value="2"/>
</dbReference>
<dbReference type="Gene3D" id="3.30.460.10">
    <property type="entry name" value="Beta Polymerase, domain 2"/>
    <property type="match status" value="2"/>
</dbReference>
<evidence type="ECO:0000256" key="6">
    <source>
        <dbReference type="ARBA" id="ARBA00023268"/>
    </source>
</evidence>
<keyword evidence="10" id="KW-1185">Reference proteome</keyword>
<dbReference type="Pfam" id="PF03710">
    <property type="entry name" value="GlnE"/>
    <property type="match status" value="2"/>
</dbReference>
<proteinExistence type="predicted"/>
<dbReference type="GO" id="GO:0008882">
    <property type="term" value="F:[glutamate-ammonia-ligase] adenylyltransferase activity"/>
    <property type="evidence" value="ECO:0007669"/>
    <property type="project" value="InterPro"/>
</dbReference>
<sequence length="961" mass="102312">MDFADRITRLPAAPMGAPVPPLAPDAPPPLAALIAGAAGCSPYLAGLLEREGDWLAGALRRDPGPAALVAQETEGLESLPPADLAVALRRAKRRVALFAALADLGGVWDLDAVTGALTDLADRATDLALRVHVADEARRGRLPAPRPGAEPVAGGLFALAMGKMGARELNYSSDIDLIVLYDDAAYAPEDQHEARAALIRATRKAAATLSDLTAQGYVFRTDLRLRPDASVTPVCISASAALGYYEAEGRSWERAAYVKARPCAGDIAAGERFLAALRPFVWRRHLDFATVEDTHEMRRRIRDHKGLHGRIRAAGHDMKLGRGGIREIEFFAQTSQLIAGGRDPDLRPRRTVDALAALAAKGWIPREVADELIDHYVQHRRIEHRIQMVNDAQTHVVPAMPEALAAVVGLDGCDDIAAWSARLEERLARVETLTGDFLTPGSIAPEAERPDLTPEQEQVVEGWQSYPALRSDRARRIFARIEPRILSALSRAAHPAEAMDRMDQFLRGLPAGVQLFSMFDSNPALIDLLGDICATSPALAAHLARHPEVLDAVVAGSFFAPWPGGAALRAGLSALLDQTLGAPQGGYERALDAARLWAHEWQFRIGVHHLRGLIEAEEAGHHYADVAEAAVAALAPVVAAEFARRHGPPPGQGAAVLGMGSLGARQLNAASDLDLIVIYDPAGAEASAGPRPLAARPYYARLTQALVTALSAPTAAGRLYEVDMRLRPSGRQGPVATSIQSFRAYQMDEAWTWEHLALTRARVVGIIPGAVPAGADAALAARIEALRTEVLASRGQDARVMPDLADMRRRIFAAKPPDGLWEAKVGRGRLQDIELFAQSLALRSGSGAHGGGAQLRAGQRAGLVAPGDARLLADARRFLWQLQCGGRLLTDGRLDMDRLGRGGQDFLLRETGAATLEDLAGRLSRTVEAAGAIIDGAIGVAGETAAEPASGPADRAPGGPA</sequence>
<dbReference type="OrthoDB" id="9759366at2"/>
<accession>A0A1W6CZ76</accession>
<dbReference type="InterPro" id="IPR013546">
    <property type="entry name" value="PII_UdlTrfase/GS_AdlTrfase"/>
</dbReference>
<dbReference type="PANTHER" id="PTHR30621">
    <property type="entry name" value="GLUTAMINE SYNTHETASE ADENYLYLTRANSFERASE"/>
    <property type="match status" value="1"/>
</dbReference>
<keyword evidence="5" id="KW-0460">Magnesium</keyword>
<feature type="domain" description="PII-uridylyltransferase/Glutamine-synthetase adenylyltransferase" evidence="8">
    <location>
        <begin position="824"/>
        <end position="913"/>
    </location>
</feature>
<evidence type="ECO:0000259" key="7">
    <source>
        <dbReference type="Pfam" id="PF03710"/>
    </source>
</evidence>
<evidence type="ECO:0000313" key="9">
    <source>
        <dbReference type="EMBL" id="ARJ70135.1"/>
    </source>
</evidence>
<feature type="domain" description="Glutamate-ammonia ligase adenylyltransferase repeated" evidence="7">
    <location>
        <begin position="37"/>
        <end position="275"/>
    </location>
</feature>
<evidence type="ECO:0000256" key="3">
    <source>
        <dbReference type="ARBA" id="ARBA00022741"/>
    </source>
</evidence>
<dbReference type="InterPro" id="IPR023057">
    <property type="entry name" value="GlnE"/>
</dbReference>
<dbReference type="SUPFAM" id="SSF81593">
    <property type="entry name" value="Nucleotidyltransferase substrate binding subunit/domain"/>
    <property type="match status" value="2"/>
</dbReference>
<name>A0A1W6CZ76_9RHOB</name>
<keyword evidence="1 9" id="KW-0808">Transferase</keyword>
<evidence type="ECO:0000256" key="5">
    <source>
        <dbReference type="ARBA" id="ARBA00022842"/>
    </source>
</evidence>
<evidence type="ECO:0000256" key="2">
    <source>
        <dbReference type="ARBA" id="ARBA00022695"/>
    </source>
</evidence>
<dbReference type="KEGG" id="pcon:B0A89_11355"/>
<keyword evidence="6" id="KW-0511">Multifunctional enzyme</keyword>
<reference evidence="9 10" key="1">
    <citation type="submission" date="2017-03" db="EMBL/GenBank/DDBJ databases">
        <title>Genome sequence of Paracoccus contaminans isolated from a water microcosm.</title>
        <authorList>
            <person name="Aurass P."/>
            <person name="Karste S."/>
            <person name="Trost E."/>
            <person name="Glaeser S.P."/>
            <person name="Kaempfer P."/>
            <person name="Flieger A."/>
        </authorList>
    </citation>
    <scope>NUCLEOTIDE SEQUENCE [LARGE SCALE GENOMIC DNA]</scope>
    <source>
        <strain evidence="10">RKI 16-01929T\LMG 29738T\CCM 8701T\CIP 111112T</strain>
    </source>
</reference>
<evidence type="ECO:0000259" key="8">
    <source>
        <dbReference type="Pfam" id="PF08335"/>
    </source>
</evidence>
<dbReference type="CDD" id="cd05401">
    <property type="entry name" value="NT_GlnE_GlnD_like"/>
    <property type="match status" value="2"/>
</dbReference>
<dbReference type="InterPro" id="IPR043519">
    <property type="entry name" value="NT_sf"/>
</dbReference>
<dbReference type="Gene3D" id="1.20.120.330">
    <property type="entry name" value="Nucleotidyltransferases domain 2"/>
    <property type="match status" value="2"/>
</dbReference>
<dbReference type="SUPFAM" id="SSF81301">
    <property type="entry name" value="Nucleotidyltransferase"/>
    <property type="match status" value="2"/>
</dbReference>
<feature type="domain" description="PII-uridylyltransferase/Glutamine-synthetase adenylyltransferase" evidence="8">
    <location>
        <begin position="296"/>
        <end position="437"/>
    </location>
</feature>
<feature type="domain" description="Glutamate-ammonia ligase adenylyltransferase repeated" evidence="7">
    <location>
        <begin position="529"/>
        <end position="765"/>
    </location>
</feature>
<keyword evidence="4" id="KW-0067">ATP-binding</keyword>
<dbReference type="GO" id="GO:0005524">
    <property type="term" value="F:ATP binding"/>
    <property type="evidence" value="ECO:0007669"/>
    <property type="project" value="UniProtKB-KW"/>
</dbReference>
<dbReference type="RefSeq" id="WP_085378250.1">
    <property type="nucleotide sequence ID" value="NZ_CP020612.1"/>
</dbReference>
<protein>
    <submittedName>
        <fullName evidence="9">Glutamine-synthetase adenylyltransferase</fullName>
    </submittedName>
</protein>
<evidence type="ECO:0000256" key="4">
    <source>
        <dbReference type="ARBA" id="ARBA00022840"/>
    </source>
</evidence>
<evidence type="ECO:0000313" key="10">
    <source>
        <dbReference type="Proteomes" id="UP000193017"/>
    </source>
</evidence>
<dbReference type="AlphaFoldDB" id="A0A1W6CZ76"/>
<evidence type="ECO:0000256" key="1">
    <source>
        <dbReference type="ARBA" id="ARBA00022679"/>
    </source>
</evidence>
<dbReference type="Proteomes" id="UP000193017">
    <property type="component" value="Chromosome"/>
</dbReference>
<keyword evidence="2 9" id="KW-0548">Nucleotidyltransferase</keyword>
<dbReference type="InterPro" id="IPR005190">
    <property type="entry name" value="GlnE_rpt_dom"/>
</dbReference>
<dbReference type="PANTHER" id="PTHR30621:SF0">
    <property type="entry name" value="BIFUNCTIONAL GLUTAMINE SYNTHETASE ADENYLYLTRANSFERASE_ADENYLYL-REMOVING ENZYME"/>
    <property type="match status" value="1"/>
</dbReference>
<dbReference type="GO" id="GO:0005829">
    <property type="term" value="C:cytosol"/>
    <property type="evidence" value="ECO:0007669"/>
    <property type="project" value="TreeGrafter"/>
</dbReference>
<dbReference type="GO" id="GO:0000820">
    <property type="term" value="P:regulation of glutamine family amino acid metabolic process"/>
    <property type="evidence" value="ECO:0007669"/>
    <property type="project" value="TreeGrafter"/>
</dbReference>
<dbReference type="EMBL" id="CP020612">
    <property type="protein sequence ID" value="ARJ70135.1"/>
    <property type="molecule type" value="Genomic_DNA"/>
</dbReference>